<evidence type="ECO:0000313" key="3">
    <source>
        <dbReference type="Proteomes" id="UP001610818"/>
    </source>
</evidence>
<dbReference type="RefSeq" id="WP_397715544.1">
    <property type="nucleotide sequence ID" value="NZ_JBIRGN010000005.1"/>
</dbReference>
<protein>
    <submittedName>
        <fullName evidence="2">Tat pathway signal sequence domain protein</fullName>
    </submittedName>
</protein>
<name>A0ABW7QXP7_9ACTN</name>
<organism evidence="2 3">
    <name type="scientific">Streptomyces longisporoflavus</name>
    <dbReference type="NCBI Taxonomy" id="28044"/>
    <lineage>
        <taxon>Bacteria</taxon>
        <taxon>Bacillati</taxon>
        <taxon>Actinomycetota</taxon>
        <taxon>Actinomycetes</taxon>
        <taxon>Kitasatosporales</taxon>
        <taxon>Streptomycetaceae</taxon>
        <taxon>Streptomyces</taxon>
    </lineage>
</organism>
<keyword evidence="3" id="KW-1185">Reference proteome</keyword>
<comment type="caution">
    <text evidence="2">The sequence shown here is derived from an EMBL/GenBank/DDBJ whole genome shotgun (WGS) entry which is preliminary data.</text>
</comment>
<evidence type="ECO:0000256" key="1">
    <source>
        <dbReference type="SAM" id="MobiDB-lite"/>
    </source>
</evidence>
<proteinExistence type="predicted"/>
<accession>A0ABW7QXP7</accession>
<evidence type="ECO:0000313" key="2">
    <source>
        <dbReference type="EMBL" id="MFH8549095.1"/>
    </source>
</evidence>
<gene>
    <name evidence="2" type="ORF">ACH4F9_29160</name>
</gene>
<feature type="region of interest" description="Disordered" evidence="1">
    <location>
        <begin position="1"/>
        <end position="63"/>
    </location>
</feature>
<dbReference type="Proteomes" id="UP001610818">
    <property type="component" value="Unassembled WGS sequence"/>
</dbReference>
<dbReference type="EMBL" id="JBIRGQ010000005">
    <property type="protein sequence ID" value="MFH8549095.1"/>
    <property type="molecule type" value="Genomic_DNA"/>
</dbReference>
<dbReference type="Gene3D" id="3.10.450.40">
    <property type="match status" value="1"/>
</dbReference>
<sequence>MAATAVLAGITLPDSAGVGESRGQDRSTAAGAAEQNAIPKDGVVEAAPEEGDKGIGSDPLTDDEMKRAEQIAMTGNLRRSARDVEGDRGPQLLASNLSEADPTEALDPGRPRRAEIVYYDYKSDALVTKTVNLDTGKVEATDTSHGVQPPAAREELREAAQLLIADPLGKDLKSDYKDAMGKELTSPDQLTLSAFVFHKETVEKLPAPLAECGEHRCLSVVSKVVNGPWIDTRDLIVDLSARTVTRLR</sequence>
<reference evidence="2 3" key="1">
    <citation type="submission" date="2024-10" db="EMBL/GenBank/DDBJ databases">
        <title>The Natural Products Discovery Center: Release of the First 8490 Sequenced Strains for Exploring Actinobacteria Biosynthetic Diversity.</title>
        <authorList>
            <person name="Kalkreuter E."/>
            <person name="Kautsar S.A."/>
            <person name="Yang D."/>
            <person name="Bader C.D."/>
            <person name="Teijaro C.N."/>
            <person name="Fluegel L."/>
            <person name="Davis C.M."/>
            <person name="Simpson J.R."/>
            <person name="Lauterbach L."/>
            <person name="Steele A.D."/>
            <person name="Gui C."/>
            <person name="Meng S."/>
            <person name="Li G."/>
            <person name="Viehrig K."/>
            <person name="Ye F."/>
            <person name="Su P."/>
            <person name="Kiefer A.F."/>
            <person name="Nichols A."/>
            <person name="Cepeda A.J."/>
            <person name="Yan W."/>
            <person name="Fan B."/>
            <person name="Jiang Y."/>
            <person name="Adhikari A."/>
            <person name="Zheng C.-J."/>
            <person name="Schuster L."/>
            <person name="Cowan T.M."/>
            <person name="Smanski M.J."/>
            <person name="Chevrette M.G."/>
            <person name="De Carvalho L.P.S."/>
            <person name="Shen B."/>
        </authorList>
    </citation>
    <scope>NUCLEOTIDE SEQUENCE [LARGE SCALE GENOMIC DNA]</scope>
    <source>
        <strain evidence="2 3">NPDC017990</strain>
    </source>
</reference>